<dbReference type="InterPro" id="IPR002885">
    <property type="entry name" value="PPR_rpt"/>
</dbReference>
<dbReference type="AlphaFoldDB" id="A0A7I8JVF7"/>
<feature type="repeat" description="PPR" evidence="2">
    <location>
        <begin position="162"/>
        <end position="196"/>
    </location>
</feature>
<evidence type="ECO:0000256" key="3">
    <source>
        <dbReference type="SAM" id="MobiDB-lite"/>
    </source>
</evidence>
<feature type="repeat" description="PPR" evidence="2">
    <location>
        <begin position="455"/>
        <end position="489"/>
    </location>
</feature>
<feature type="repeat" description="PPR" evidence="2">
    <location>
        <begin position="312"/>
        <end position="346"/>
    </location>
</feature>
<dbReference type="InterPro" id="IPR051114">
    <property type="entry name" value="Mito_RNA_Proc_CCM1"/>
</dbReference>
<dbReference type="Gene3D" id="1.25.40.10">
    <property type="entry name" value="Tetratricopeptide repeat domain"/>
    <property type="match status" value="4"/>
</dbReference>
<feature type="repeat" description="PPR" evidence="2">
    <location>
        <begin position="241"/>
        <end position="276"/>
    </location>
</feature>
<dbReference type="Proteomes" id="UP000663760">
    <property type="component" value="Chromosome 1"/>
</dbReference>
<feature type="repeat" description="PPR" evidence="2">
    <location>
        <begin position="277"/>
        <end position="311"/>
    </location>
</feature>
<feature type="repeat" description="PPR" evidence="2">
    <location>
        <begin position="420"/>
        <end position="454"/>
    </location>
</feature>
<evidence type="ECO:0000256" key="2">
    <source>
        <dbReference type="PROSITE-ProRule" id="PRU00708"/>
    </source>
</evidence>
<dbReference type="InterPro" id="IPR011990">
    <property type="entry name" value="TPR-like_helical_dom_sf"/>
</dbReference>
<dbReference type="Pfam" id="PF13041">
    <property type="entry name" value="PPR_2"/>
    <property type="match status" value="1"/>
</dbReference>
<accession>A0A7I8JVF7</accession>
<dbReference type="NCBIfam" id="TIGR00756">
    <property type="entry name" value="PPR"/>
    <property type="match status" value="4"/>
</dbReference>
<dbReference type="GO" id="GO:0006396">
    <property type="term" value="P:RNA processing"/>
    <property type="evidence" value="ECO:0007669"/>
    <property type="project" value="TreeGrafter"/>
</dbReference>
<feature type="repeat" description="PPR" evidence="2">
    <location>
        <begin position="347"/>
        <end position="381"/>
    </location>
</feature>
<dbReference type="OrthoDB" id="185373at2759"/>
<name>A0A7I8JVF7_SPIIN</name>
<evidence type="ECO:0000256" key="1">
    <source>
        <dbReference type="ARBA" id="ARBA00022737"/>
    </source>
</evidence>
<protein>
    <submittedName>
        <fullName evidence="4">Uncharacterized protein</fullName>
    </submittedName>
</protein>
<dbReference type="Pfam" id="PF13812">
    <property type="entry name" value="PPR_3"/>
    <property type="match status" value="1"/>
</dbReference>
<feature type="region of interest" description="Disordered" evidence="3">
    <location>
        <begin position="1"/>
        <end position="31"/>
    </location>
</feature>
<keyword evidence="1" id="KW-0677">Repeat</keyword>
<dbReference type="GO" id="GO:0007005">
    <property type="term" value="P:mitochondrion organization"/>
    <property type="evidence" value="ECO:0007669"/>
    <property type="project" value="TreeGrafter"/>
</dbReference>
<dbReference type="PANTHER" id="PTHR47934">
    <property type="entry name" value="PENTATRICOPEPTIDE REPEAT-CONTAINING PROTEIN PET309, MITOCHONDRIAL"/>
    <property type="match status" value="1"/>
</dbReference>
<evidence type="ECO:0000313" key="4">
    <source>
        <dbReference type="EMBL" id="CAA7387670.1"/>
    </source>
</evidence>
<dbReference type="PANTHER" id="PTHR47934:SF8">
    <property type="entry name" value="PENTACOTRIPEPTIDE-REPEAT REGION OF PRORP DOMAIN-CONTAINING PROTEIN"/>
    <property type="match status" value="1"/>
</dbReference>
<gene>
    <name evidence="4" type="ORF">SI8410_01000071</name>
</gene>
<dbReference type="Pfam" id="PF01535">
    <property type="entry name" value="PPR"/>
    <property type="match status" value="2"/>
</dbReference>
<organism evidence="4 5">
    <name type="scientific">Spirodela intermedia</name>
    <name type="common">Intermediate duckweed</name>
    <dbReference type="NCBI Taxonomy" id="51605"/>
    <lineage>
        <taxon>Eukaryota</taxon>
        <taxon>Viridiplantae</taxon>
        <taxon>Streptophyta</taxon>
        <taxon>Embryophyta</taxon>
        <taxon>Tracheophyta</taxon>
        <taxon>Spermatophyta</taxon>
        <taxon>Magnoliopsida</taxon>
        <taxon>Liliopsida</taxon>
        <taxon>Araceae</taxon>
        <taxon>Lemnoideae</taxon>
        <taxon>Spirodela</taxon>
    </lineage>
</organism>
<dbReference type="Pfam" id="PF12854">
    <property type="entry name" value="PPR_1"/>
    <property type="match status" value="1"/>
</dbReference>
<sequence length="495" mass="53532">MATRLRRSFPPILSSPSASRRLSSGGAGKGAEDDAVVADVISVLREQRCRSRWGFLRSLYGATGFTSEQATQITLGLRSNPRLAFRFFRWSEASSLCHHDLSSYAAMVHVLARARLRSAAVSLIHSAILLVSGRGGGRREGEDAPREVLAALVKSYRVCDSTPLAFDLLVRACLQARRVDQAVEIVGKLRKRAIFPTVSTCNELIRTVSAARGAAAGLAIYEELFGAGDGGGRPRGSISPNVQTFNALLLAFNREGRSGDGGERIRRDMERYTCRPNCFTYSILMAGLCEGGRVEAAKALFREMAAEGIKPDATAYNTVIGGLCGAGEMGRAEELFRAMTLEGIDPTSTSYEKLIAGHCTAGDVGGAADLYEEMLRKGFRPEGSTVGRLIDALCEKGRVAEGLRLLRREMESVGGLFAPSREMFLSLIKGLCQEGKVEEGLKLQAEMAGRGFQADSEIYRAFLDGYLRRGDALLAGKLRDEMLSRGLAPGREPDT</sequence>
<dbReference type="PROSITE" id="PS51375">
    <property type="entry name" value="PPR"/>
    <property type="match status" value="7"/>
</dbReference>
<reference evidence="4" key="1">
    <citation type="submission" date="2020-02" db="EMBL/GenBank/DDBJ databases">
        <authorList>
            <person name="Scholz U."/>
            <person name="Mascher M."/>
            <person name="Fiebig A."/>
        </authorList>
    </citation>
    <scope>NUCLEOTIDE SEQUENCE</scope>
</reference>
<dbReference type="EMBL" id="LR746264">
    <property type="protein sequence ID" value="CAA7387670.1"/>
    <property type="molecule type" value="Genomic_DNA"/>
</dbReference>
<dbReference type="GO" id="GO:0003729">
    <property type="term" value="F:mRNA binding"/>
    <property type="evidence" value="ECO:0007669"/>
    <property type="project" value="TreeGrafter"/>
</dbReference>
<proteinExistence type="predicted"/>
<evidence type="ECO:0000313" key="5">
    <source>
        <dbReference type="Proteomes" id="UP000663760"/>
    </source>
</evidence>
<dbReference type="GO" id="GO:0005739">
    <property type="term" value="C:mitochondrion"/>
    <property type="evidence" value="ECO:0007669"/>
    <property type="project" value="TreeGrafter"/>
</dbReference>
<keyword evidence="5" id="KW-1185">Reference proteome</keyword>
<feature type="compositionally biased region" description="Low complexity" evidence="3">
    <location>
        <begin position="10"/>
        <end position="24"/>
    </location>
</feature>